<evidence type="ECO:0008006" key="2">
    <source>
        <dbReference type="Google" id="ProtNLM"/>
    </source>
</evidence>
<name>X1A3H0_9ZZZZ</name>
<comment type="caution">
    <text evidence="1">The sequence shown here is derived from an EMBL/GenBank/DDBJ whole genome shotgun (WGS) entry which is preliminary data.</text>
</comment>
<evidence type="ECO:0000313" key="1">
    <source>
        <dbReference type="EMBL" id="GAG76625.1"/>
    </source>
</evidence>
<dbReference type="EMBL" id="BART01012067">
    <property type="protein sequence ID" value="GAG76625.1"/>
    <property type="molecule type" value="Genomic_DNA"/>
</dbReference>
<dbReference type="PANTHER" id="PTHR41259:SF1">
    <property type="entry name" value="DOUBLE-STRAND BREAK REPAIR RAD50 ATPASE, PUTATIVE-RELATED"/>
    <property type="match status" value="1"/>
</dbReference>
<organism evidence="1">
    <name type="scientific">marine sediment metagenome</name>
    <dbReference type="NCBI Taxonomy" id="412755"/>
    <lineage>
        <taxon>unclassified sequences</taxon>
        <taxon>metagenomes</taxon>
        <taxon>ecological metagenomes</taxon>
    </lineage>
</organism>
<dbReference type="Gene3D" id="3.40.50.300">
    <property type="entry name" value="P-loop containing nucleotide triphosphate hydrolases"/>
    <property type="match status" value="1"/>
</dbReference>
<dbReference type="SUPFAM" id="SSF52540">
    <property type="entry name" value="P-loop containing nucleoside triphosphate hydrolases"/>
    <property type="match status" value="1"/>
</dbReference>
<dbReference type="PANTHER" id="PTHR41259">
    <property type="entry name" value="DOUBLE-STRAND BREAK REPAIR RAD50 ATPASE, PUTATIVE-RELATED"/>
    <property type="match status" value="1"/>
</dbReference>
<dbReference type="InterPro" id="IPR027417">
    <property type="entry name" value="P-loop_NTPase"/>
</dbReference>
<proteinExistence type="predicted"/>
<protein>
    <recommendedName>
        <fullName evidence="2">Rad50/SbcC-type AAA domain-containing protein</fullName>
    </recommendedName>
</protein>
<dbReference type="AlphaFoldDB" id="X1A3H0"/>
<gene>
    <name evidence="1" type="ORF">S01H4_25379</name>
</gene>
<sequence>MHEIGALQLLDRELSSAANEIRERFAKPVLDRLAPYMSLVFPEAALNFGDGFAPKELRRGSDPEALASLSDGTREQLAVLVRLGFGRLLAETDSPAPLILDDALVYSDDQRIELMFAALKRAAQSHQVLVLTCRERTFAGLGGHRIAISAWQTS</sequence>
<accession>X1A3H0</accession>
<reference evidence="1" key="1">
    <citation type="journal article" date="2014" name="Front. Microbiol.">
        <title>High frequency of phylogenetically diverse reductive dehalogenase-homologous genes in deep subseafloor sedimentary metagenomes.</title>
        <authorList>
            <person name="Kawai M."/>
            <person name="Futagami T."/>
            <person name="Toyoda A."/>
            <person name="Takaki Y."/>
            <person name="Nishi S."/>
            <person name="Hori S."/>
            <person name="Arai W."/>
            <person name="Tsubouchi T."/>
            <person name="Morono Y."/>
            <person name="Uchiyama I."/>
            <person name="Ito T."/>
            <person name="Fujiyama A."/>
            <person name="Inagaki F."/>
            <person name="Takami H."/>
        </authorList>
    </citation>
    <scope>NUCLEOTIDE SEQUENCE</scope>
    <source>
        <strain evidence="1">Expedition CK06-06</strain>
    </source>
</reference>